<dbReference type="HOGENOM" id="CLU_105134_2_0_1"/>
<comment type="similarity">
    <text evidence="2 7">Belongs to the fungal hydrophobin family.</text>
</comment>
<evidence type="ECO:0000313" key="8">
    <source>
        <dbReference type="EMBL" id="KDR72900.1"/>
    </source>
</evidence>
<evidence type="ECO:0000256" key="1">
    <source>
        <dbReference type="ARBA" id="ARBA00004191"/>
    </source>
</evidence>
<dbReference type="CDD" id="cd23507">
    <property type="entry name" value="hydrophobin_I"/>
    <property type="match status" value="1"/>
</dbReference>
<comment type="subcellular location">
    <subcellularLocation>
        <location evidence="1 7">Secreted</location>
        <location evidence="1 7">Cell wall</location>
    </subcellularLocation>
</comment>
<keyword evidence="9" id="KW-1185">Reference proteome</keyword>
<evidence type="ECO:0000256" key="5">
    <source>
        <dbReference type="ARBA" id="ARBA00022729"/>
    </source>
</evidence>
<evidence type="ECO:0000256" key="3">
    <source>
        <dbReference type="ARBA" id="ARBA00022512"/>
    </source>
</evidence>
<gene>
    <name evidence="8" type="ORF">GALMADRAFT_142612</name>
</gene>
<proteinExistence type="inferred from homology"/>
<dbReference type="InterPro" id="IPR001338">
    <property type="entry name" value="Class_I_Hydrophobin"/>
</dbReference>
<sequence length="114" mass="10981">MFSKVVLVAVASMAISVAAAPAPSDGGINNSCNTGPVQCCNAVYDSKSTEGTILTALLGAALGSFSGQFGVSCSPITAVGTGGGASCSSSPVCCSNNSFNGLVAIGCSPININL</sequence>
<organism evidence="8 9">
    <name type="scientific">Galerina marginata (strain CBS 339.88)</name>
    <dbReference type="NCBI Taxonomy" id="685588"/>
    <lineage>
        <taxon>Eukaryota</taxon>
        <taxon>Fungi</taxon>
        <taxon>Dikarya</taxon>
        <taxon>Basidiomycota</taxon>
        <taxon>Agaricomycotina</taxon>
        <taxon>Agaricomycetes</taxon>
        <taxon>Agaricomycetidae</taxon>
        <taxon>Agaricales</taxon>
        <taxon>Agaricineae</taxon>
        <taxon>Strophariaceae</taxon>
        <taxon>Galerina</taxon>
    </lineage>
</organism>
<feature type="signal peptide" evidence="7">
    <location>
        <begin position="1"/>
        <end position="19"/>
    </location>
</feature>
<reference evidence="9" key="1">
    <citation type="journal article" date="2014" name="Proc. Natl. Acad. Sci. U.S.A.">
        <title>Extensive sampling of basidiomycete genomes demonstrates inadequacy of the white-rot/brown-rot paradigm for wood decay fungi.</title>
        <authorList>
            <person name="Riley R."/>
            <person name="Salamov A.A."/>
            <person name="Brown D.W."/>
            <person name="Nagy L.G."/>
            <person name="Floudas D."/>
            <person name="Held B.W."/>
            <person name="Levasseur A."/>
            <person name="Lombard V."/>
            <person name="Morin E."/>
            <person name="Otillar R."/>
            <person name="Lindquist E.A."/>
            <person name="Sun H."/>
            <person name="LaButti K.M."/>
            <person name="Schmutz J."/>
            <person name="Jabbour D."/>
            <person name="Luo H."/>
            <person name="Baker S.E."/>
            <person name="Pisabarro A.G."/>
            <person name="Walton J.D."/>
            <person name="Blanchette R.A."/>
            <person name="Henrissat B."/>
            <person name="Martin F."/>
            <person name="Cullen D."/>
            <person name="Hibbett D.S."/>
            <person name="Grigoriev I.V."/>
        </authorList>
    </citation>
    <scope>NUCLEOTIDE SEQUENCE [LARGE SCALE GENOMIC DNA]</scope>
    <source>
        <strain evidence="9">CBS 339.88</strain>
    </source>
</reference>
<keyword evidence="4 7" id="KW-0964">Secreted</keyword>
<keyword evidence="3 7" id="KW-0134">Cell wall</keyword>
<dbReference type="AlphaFoldDB" id="A0A067SPN4"/>
<evidence type="ECO:0000256" key="6">
    <source>
        <dbReference type="ARBA" id="ARBA00023157"/>
    </source>
</evidence>
<dbReference type="GO" id="GO:0009277">
    <property type="term" value="C:fungal-type cell wall"/>
    <property type="evidence" value="ECO:0007669"/>
    <property type="project" value="InterPro"/>
</dbReference>
<dbReference type="STRING" id="685588.A0A067SPN4"/>
<evidence type="ECO:0000256" key="7">
    <source>
        <dbReference type="RuleBase" id="RU365009"/>
    </source>
</evidence>
<dbReference type="GO" id="GO:0005199">
    <property type="term" value="F:structural constituent of cell wall"/>
    <property type="evidence" value="ECO:0007669"/>
    <property type="project" value="InterPro"/>
</dbReference>
<name>A0A067SPN4_GALM3</name>
<accession>A0A067SPN4</accession>
<dbReference type="Pfam" id="PF01185">
    <property type="entry name" value="Hydrophobin"/>
    <property type="match status" value="1"/>
</dbReference>
<evidence type="ECO:0000313" key="9">
    <source>
        <dbReference type="Proteomes" id="UP000027222"/>
    </source>
</evidence>
<dbReference type="Proteomes" id="UP000027222">
    <property type="component" value="Unassembled WGS sequence"/>
</dbReference>
<dbReference type="EMBL" id="KL142387">
    <property type="protein sequence ID" value="KDR72900.1"/>
    <property type="molecule type" value="Genomic_DNA"/>
</dbReference>
<feature type="chain" id="PRO_5013988609" description="Hydrophobin" evidence="7">
    <location>
        <begin position="20"/>
        <end position="114"/>
    </location>
</feature>
<keyword evidence="6 7" id="KW-1015">Disulfide bond</keyword>
<dbReference type="SMART" id="SM00075">
    <property type="entry name" value="HYDRO"/>
    <property type="match status" value="1"/>
</dbReference>
<protein>
    <recommendedName>
        <fullName evidence="7">Hydrophobin</fullName>
    </recommendedName>
</protein>
<dbReference type="PROSITE" id="PS00956">
    <property type="entry name" value="HYDROPHOBIN"/>
    <property type="match status" value="1"/>
</dbReference>
<evidence type="ECO:0000256" key="2">
    <source>
        <dbReference type="ARBA" id="ARBA00010446"/>
    </source>
</evidence>
<keyword evidence="5 7" id="KW-0732">Signal</keyword>
<evidence type="ECO:0000256" key="4">
    <source>
        <dbReference type="ARBA" id="ARBA00022525"/>
    </source>
</evidence>
<dbReference type="InterPro" id="IPR019778">
    <property type="entry name" value="Class_I_Hydrophobin_CS"/>
</dbReference>